<dbReference type="Proteomes" id="UP000030690">
    <property type="component" value="Unassembled WGS sequence"/>
</dbReference>
<dbReference type="EMBL" id="KI925147">
    <property type="protein sequence ID" value="ETW16278.1"/>
    <property type="molecule type" value="Genomic_DNA"/>
</dbReference>
<sequence>MNYIIHGNIICSDSSILIIKNRKNDNNFLNKMGILKKGIYTMIILNKEFKLYDLKNNYKI</sequence>
<reference evidence="1 2" key="2">
    <citation type="submission" date="2013-02" db="EMBL/GenBank/DDBJ databases">
        <title>The Genome Sequence of Plasmodium falciparum Vietnam Oak-Knoll (FVO).</title>
        <authorList>
            <consortium name="The Broad Institute Genome Sequencing Platform"/>
            <consortium name="The Broad Institute Genome Sequencing Center for Infectious Disease"/>
            <person name="Neafsey D."/>
            <person name="Cheeseman I."/>
            <person name="Volkman S."/>
            <person name="Adams J."/>
            <person name="Walker B."/>
            <person name="Young S.K."/>
            <person name="Zeng Q."/>
            <person name="Gargeya S."/>
            <person name="Fitzgerald M."/>
            <person name="Haas B."/>
            <person name="Abouelleil A."/>
            <person name="Alvarado L."/>
            <person name="Arachchi H.M."/>
            <person name="Berlin A.M."/>
            <person name="Chapman S.B."/>
            <person name="Dewar J."/>
            <person name="Goldberg J."/>
            <person name="Griggs A."/>
            <person name="Gujja S."/>
            <person name="Hansen M."/>
            <person name="Howarth C."/>
            <person name="Imamovic A."/>
            <person name="Larimer J."/>
            <person name="McCowan C."/>
            <person name="Murphy C."/>
            <person name="Neiman D."/>
            <person name="Pearson M."/>
            <person name="Priest M."/>
            <person name="Roberts A."/>
            <person name="Saif S."/>
            <person name="Shea T."/>
            <person name="Sisk P."/>
            <person name="Sykes S."/>
            <person name="Wortman J."/>
            <person name="Nusbaum C."/>
            <person name="Birren B."/>
        </authorList>
    </citation>
    <scope>NUCLEOTIDE SEQUENCE [LARGE SCALE GENOMIC DNA]</scope>
    <source>
        <strain evidence="2">Vietnam Oak-Knoll (FVO)</strain>
    </source>
</reference>
<reference evidence="1 2" key="1">
    <citation type="submission" date="2013-02" db="EMBL/GenBank/DDBJ databases">
        <title>The Genome Annotation of Plasmodium falciparum Vietnam Oak-Knoll (FVO).</title>
        <authorList>
            <consortium name="The Broad Institute Genome Sequencing Platform"/>
            <consortium name="The Broad Institute Genome Sequencing Center for Infectious Disease"/>
            <person name="Neafsey D."/>
            <person name="Hoffman S."/>
            <person name="Volkman S."/>
            <person name="Rosenthal P."/>
            <person name="Walker B."/>
            <person name="Young S.K."/>
            <person name="Zeng Q."/>
            <person name="Gargeya S."/>
            <person name="Fitzgerald M."/>
            <person name="Haas B."/>
            <person name="Abouelleil A."/>
            <person name="Allen A.W."/>
            <person name="Alvarado L."/>
            <person name="Arachchi H.M."/>
            <person name="Berlin A.M."/>
            <person name="Chapman S.B."/>
            <person name="Gainer-Dewar J."/>
            <person name="Goldberg J."/>
            <person name="Griggs A."/>
            <person name="Gujja S."/>
            <person name="Hansen M."/>
            <person name="Howarth C."/>
            <person name="Imamovic A."/>
            <person name="Ireland A."/>
            <person name="Larimer J."/>
            <person name="McCowan C."/>
            <person name="Murphy C."/>
            <person name="Pearson M."/>
            <person name="Poon T.W."/>
            <person name="Priest M."/>
            <person name="Roberts A."/>
            <person name="Saif S."/>
            <person name="Shea T."/>
            <person name="Sisk P."/>
            <person name="Sykes S."/>
            <person name="Wortman J."/>
            <person name="Nusbaum C."/>
            <person name="Birren B."/>
        </authorList>
    </citation>
    <scope>NUCLEOTIDE SEQUENCE [LARGE SCALE GENOMIC DNA]</scope>
    <source>
        <strain evidence="2">Vietnam Oak-Knoll (FVO)</strain>
    </source>
</reference>
<organism evidence="1 2">
    <name type="scientific">Plasmodium falciparum Vietnam Oak-Knoll</name>
    <name type="common">FVO</name>
    <dbReference type="NCBI Taxonomy" id="1036723"/>
    <lineage>
        <taxon>Eukaryota</taxon>
        <taxon>Sar</taxon>
        <taxon>Alveolata</taxon>
        <taxon>Apicomplexa</taxon>
        <taxon>Aconoidasida</taxon>
        <taxon>Haemosporida</taxon>
        <taxon>Plasmodiidae</taxon>
        <taxon>Plasmodium</taxon>
        <taxon>Plasmodium (Laverania)</taxon>
    </lineage>
</organism>
<dbReference type="AlphaFoldDB" id="A0A024UZV7"/>
<evidence type="ECO:0000313" key="2">
    <source>
        <dbReference type="Proteomes" id="UP000030690"/>
    </source>
</evidence>
<gene>
    <name evidence="1" type="ORF">PFFVO_04816</name>
</gene>
<evidence type="ECO:0000313" key="1">
    <source>
        <dbReference type="EMBL" id="ETW16278.1"/>
    </source>
</evidence>
<protein>
    <submittedName>
        <fullName evidence="1">Uncharacterized protein</fullName>
    </submittedName>
</protein>
<accession>A0A024UZV7</accession>
<proteinExistence type="predicted"/>
<name>A0A024UZV7_PLAFA</name>